<gene>
    <name evidence="2" type="ORF">ISN45_Aa06g005310</name>
</gene>
<dbReference type="AlphaFoldDB" id="A0A8T1YTE6"/>
<keyword evidence="3" id="KW-1185">Reference proteome</keyword>
<protein>
    <submittedName>
        <fullName evidence="2">Uncharacterized protein</fullName>
    </submittedName>
</protein>
<evidence type="ECO:0000313" key="2">
    <source>
        <dbReference type="EMBL" id="KAG7549670.1"/>
    </source>
</evidence>
<dbReference type="EMBL" id="JAEFBK010000011">
    <property type="protein sequence ID" value="KAG7549670.1"/>
    <property type="molecule type" value="Genomic_DNA"/>
</dbReference>
<name>A0A8T1YTE6_9BRAS</name>
<feature type="region of interest" description="Disordered" evidence="1">
    <location>
        <begin position="48"/>
        <end position="85"/>
    </location>
</feature>
<comment type="caution">
    <text evidence="2">The sequence shown here is derived from an EMBL/GenBank/DDBJ whole genome shotgun (WGS) entry which is preliminary data.</text>
</comment>
<evidence type="ECO:0000313" key="3">
    <source>
        <dbReference type="Proteomes" id="UP000694240"/>
    </source>
</evidence>
<organism evidence="2 3">
    <name type="scientific">Arabidopsis thaliana x Arabidopsis arenosa</name>
    <dbReference type="NCBI Taxonomy" id="1240361"/>
    <lineage>
        <taxon>Eukaryota</taxon>
        <taxon>Viridiplantae</taxon>
        <taxon>Streptophyta</taxon>
        <taxon>Embryophyta</taxon>
        <taxon>Tracheophyta</taxon>
        <taxon>Spermatophyta</taxon>
        <taxon>Magnoliopsida</taxon>
        <taxon>eudicotyledons</taxon>
        <taxon>Gunneridae</taxon>
        <taxon>Pentapetalae</taxon>
        <taxon>rosids</taxon>
        <taxon>malvids</taxon>
        <taxon>Brassicales</taxon>
        <taxon>Brassicaceae</taxon>
        <taxon>Camelineae</taxon>
        <taxon>Arabidopsis</taxon>
    </lineage>
</organism>
<reference evidence="2 3" key="1">
    <citation type="submission" date="2020-12" db="EMBL/GenBank/DDBJ databases">
        <title>Concerted genomic and epigenomic changes stabilize Arabidopsis allopolyploids.</title>
        <authorList>
            <person name="Chen Z."/>
        </authorList>
    </citation>
    <scope>NUCLEOTIDE SEQUENCE [LARGE SCALE GENOMIC DNA]</scope>
    <source>
        <strain evidence="2">Allo738</strain>
        <tissue evidence="2">Leaf</tissue>
    </source>
</reference>
<evidence type="ECO:0000256" key="1">
    <source>
        <dbReference type="SAM" id="MobiDB-lite"/>
    </source>
</evidence>
<dbReference type="Proteomes" id="UP000694240">
    <property type="component" value="Chromosome 11"/>
</dbReference>
<sequence length="633" mass="73572">MVREVDETFGSGIDKLEETIADQNAKIGERIHALLLLLRSRNAEEKNLQVNARPASPQLSESPDFNRLEPKPNYGDNVAPDAPNASSLLSTRKYKIQRRISCEEIDERRLKGLCVFCEEPETPNHHLQHKNSGILMIDSDDHLSNAMEFEEIGVEISSDMWLSNSYGCELETGETDYDEDQDRSLIDSDLVVNEVEMMKKDLVEMDVAKSCDEELFSDNGKVFGFKIEECETDSGIEQNQLIQEQAEIMEQDWAKQDINTRFEVTSDVDRGKKVLSIAKICSARQLFCKRSQHKERLKLKKKRKGLKSWMFKYKQENERLWRLHNHVLSFPDFCDLRINRLVTTRKRKLLGGLAIVYVKYFVRLVVVGEIQAAMIIGTESDYQKETQISLSNIHVCISLHKNKECSKEKHLIQQVTSIGMDKQQQELNCDRDFGVERDQWCRALYANSETTLLNQDRHELCSENKGCLDCFQALVLNSITDSSSRVEEWMKAEPYSVKVNEMKMEVQIVDKEMSPSIAVLEIRMEEMIGSHAKRAFVFKQTTISYSQCIEHNFFGTMLLRLQSKKNWMFKFKTSSKDYKLQIEIKRWDVNNRVWDPGGSGFQEFERQAEATMTLWFWLNSQMWMRLSFFLFGS</sequence>
<proteinExistence type="predicted"/>
<accession>A0A8T1YTE6</accession>